<name>B8BTX5_THAPS</name>
<feature type="region of interest" description="Disordered" evidence="1">
    <location>
        <begin position="104"/>
        <end position="139"/>
    </location>
</feature>
<dbReference type="SMART" id="SM00717">
    <property type="entry name" value="SANT"/>
    <property type="match status" value="1"/>
</dbReference>
<dbReference type="PaxDb" id="35128-Thaps268221"/>
<gene>
    <name evidence="3" type="primary">MYB17</name>
    <name evidence="3" type="ORF">THAPSDRAFT_268221</name>
</gene>
<evidence type="ECO:0000259" key="2">
    <source>
        <dbReference type="PROSITE" id="PS50090"/>
    </source>
</evidence>
<evidence type="ECO:0000313" key="3">
    <source>
        <dbReference type="EMBL" id="EED95178.1"/>
    </source>
</evidence>
<dbReference type="HOGENOM" id="CLU_1028497_0_0_1"/>
<evidence type="ECO:0000256" key="1">
    <source>
        <dbReference type="SAM" id="MobiDB-lite"/>
    </source>
</evidence>
<feature type="region of interest" description="Disordered" evidence="1">
    <location>
        <begin position="1"/>
        <end position="50"/>
    </location>
</feature>
<proteinExistence type="predicted"/>
<feature type="region of interest" description="Disordered" evidence="1">
    <location>
        <begin position="208"/>
        <end position="271"/>
    </location>
</feature>
<reference evidence="3 4" key="2">
    <citation type="journal article" date="2008" name="Nature">
        <title>The Phaeodactylum genome reveals the evolutionary history of diatom genomes.</title>
        <authorList>
            <person name="Bowler C."/>
            <person name="Allen A.E."/>
            <person name="Badger J.H."/>
            <person name="Grimwood J."/>
            <person name="Jabbari K."/>
            <person name="Kuo A."/>
            <person name="Maheswari U."/>
            <person name="Martens C."/>
            <person name="Maumus F."/>
            <person name="Otillar R.P."/>
            <person name="Rayko E."/>
            <person name="Salamov A."/>
            <person name="Vandepoele K."/>
            <person name="Beszteri B."/>
            <person name="Gruber A."/>
            <person name="Heijde M."/>
            <person name="Katinka M."/>
            <person name="Mock T."/>
            <person name="Valentin K."/>
            <person name="Verret F."/>
            <person name="Berges J.A."/>
            <person name="Brownlee C."/>
            <person name="Cadoret J.P."/>
            <person name="Chiovitti A."/>
            <person name="Choi C.J."/>
            <person name="Coesel S."/>
            <person name="De Martino A."/>
            <person name="Detter J.C."/>
            <person name="Durkin C."/>
            <person name="Falciatore A."/>
            <person name="Fournet J."/>
            <person name="Haruta M."/>
            <person name="Huysman M.J."/>
            <person name="Jenkins B.D."/>
            <person name="Jiroutova K."/>
            <person name="Jorgensen R.E."/>
            <person name="Joubert Y."/>
            <person name="Kaplan A."/>
            <person name="Kroger N."/>
            <person name="Kroth P.G."/>
            <person name="La Roche J."/>
            <person name="Lindquist E."/>
            <person name="Lommer M."/>
            <person name="Martin-Jezequel V."/>
            <person name="Lopez P.J."/>
            <person name="Lucas S."/>
            <person name="Mangogna M."/>
            <person name="McGinnis K."/>
            <person name="Medlin L.K."/>
            <person name="Montsant A."/>
            <person name="Oudot-Le Secq M.P."/>
            <person name="Napoli C."/>
            <person name="Obornik M."/>
            <person name="Parker M.S."/>
            <person name="Petit J.L."/>
            <person name="Porcel B.M."/>
            <person name="Poulsen N."/>
            <person name="Robison M."/>
            <person name="Rychlewski L."/>
            <person name="Rynearson T.A."/>
            <person name="Schmutz J."/>
            <person name="Shapiro H."/>
            <person name="Siaut M."/>
            <person name="Stanley M."/>
            <person name="Sussman M.R."/>
            <person name="Taylor A.R."/>
            <person name="Vardi A."/>
            <person name="von Dassow P."/>
            <person name="Vyverman W."/>
            <person name="Willis A."/>
            <person name="Wyrwicz L.S."/>
            <person name="Rokhsar D.S."/>
            <person name="Weissenbach J."/>
            <person name="Armbrust E.V."/>
            <person name="Green B.R."/>
            <person name="Van de Peer Y."/>
            <person name="Grigoriev I.V."/>
        </authorList>
    </citation>
    <scope>NUCLEOTIDE SEQUENCE [LARGE SCALE GENOMIC DNA]</scope>
    <source>
        <strain evidence="3 4">CCMP1335</strain>
    </source>
</reference>
<dbReference type="GeneID" id="7448700"/>
<accession>B8BTX5</accession>
<dbReference type="CDD" id="cd00167">
    <property type="entry name" value="SANT"/>
    <property type="match status" value="1"/>
</dbReference>
<dbReference type="EMBL" id="CM000639">
    <property type="protein sequence ID" value="EED95178.1"/>
    <property type="molecule type" value="Genomic_DNA"/>
</dbReference>
<feature type="compositionally biased region" description="Basic residues" evidence="1">
    <location>
        <begin position="107"/>
        <end position="117"/>
    </location>
</feature>
<dbReference type="SUPFAM" id="SSF46689">
    <property type="entry name" value="Homeodomain-like"/>
    <property type="match status" value="1"/>
</dbReference>
<dbReference type="eggNOG" id="ENOG502SG18">
    <property type="taxonomic scope" value="Eukaryota"/>
</dbReference>
<dbReference type="InterPro" id="IPR009057">
    <property type="entry name" value="Homeodomain-like_sf"/>
</dbReference>
<keyword evidence="4" id="KW-1185">Reference proteome</keyword>
<feature type="domain" description="Myb-like" evidence="2">
    <location>
        <begin position="54"/>
        <end position="102"/>
    </location>
</feature>
<dbReference type="AlphaFoldDB" id="B8BTX5"/>
<feature type="compositionally biased region" description="Low complexity" evidence="1">
    <location>
        <begin position="28"/>
        <end position="39"/>
    </location>
</feature>
<organism evidence="3 4">
    <name type="scientific">Thalassiosira pseudonana</name>
    <name type="common">Marine diatom</name>
    <name type="synonym">Cyclotella nana</name>
    <dbReference type="NCBI Taxonomy" id="35128"/>
    <lineage>
        <taxon>Eukaryota</taxon>
        <taxon>Sar</taxon>
        <taxon>Stramenopiles</taxon>
        <taxon>Ochrophyta</taxon>
        <taxon>Bacillariophyta</taxon>
        <taxon>Coscinodiscophyceae</taxon>
        <taxon>Thalassiosirophycidae</taxon>
        <taxon>Thalassiosirales</taxon>
        <taxon>Thalassiosiraceae</taxon>
        <taxon>Thalassiosira</taxon>
    </lineage>
</organism>
<dbReference type="InterPro" id="IPR001005">
    <property type="entry name" value="SANT/Myb"/>
</dbReference>
<sequence>MDVDCSIDDPFGENVEPPPPSMAPHIVATSKASKSKSIAQTPRDKSNAQVYTDGQWSASEVNMLRNAQKDIDPTLSSYWEEVATFVGSKTSSECREKWFSLVATPKGRPRKESKKKTANTSFNSATIDGASVDEDEEDDLFNSTPLREAAPLDAQNEMLVKKFDKASFGLSACKPSTHSNLVKEGTSDLKDRRRGYKTYIDNLRKDLNPNAKIAKKKKQPKPSKASQNVYLDDSTKGGLVGKLLPDGSFKIDEQEESDNDEDDFFDDEESD</sequence>
<dbReference type="InParanoid" id="B8BTX5"/>
<dbReference type="Gene3D" id="1.10.10.60">
    <property type="entry name" value="Homeodomain-like"/>
    <property type="match status" value="1"/>
</dbReference>
<feature type="compositionally biased region" description="Acidic residues" evidence="1">
    <location>
        <begin position="253"/>
        <end position="271"/>
    </location>
</feature>
<reference evidence="3 4" key="1">
    <citation type="journal article" date="2004" name="Science">
        <title>The genome of the diatom Thalassiosira pseudonana: ecology, evolution, and metabolism.</title>
        <authorList>
            <person name="Armbrust E.V."/>
            <person name="Berges J.A."/>
            <person name="Bowler C."/>
            <person name="Green B.R."/>
            <person name="Martinez D."/>
            <person name="Putnam N.H."/>
            <person name="Zhou S."/>
            <person name="Allen A.E."/>
            <person name="Apt K.E."/>
            <person name="Bechner M."/>
            <person name="Brzezinski M.A."/>
            <person name="Chaal B.K."/>
            <person name="Chiovitti A."/>
            <person name="Davis A.K."/>
            <person name="Demarest M.S."/>
            <person name="Detter J.C."/>
            <person name="Glavina T."/>
            <person name="Goodstein D."/>
            <person name="Hadi M.Z."/>
            <person name="Hellsten U."/>
            <person name="Hildebrand M."/>
            <person name="Jenkins B.D."/>
            <person name="Jurka J."/>
            <person name="Kapitonov V.V."/>
            <person name="Kroger N."/>
            <person name="Lau W.W."/>
            <person name="Lane T.W."/>
            <person name="Larimer F.W."/>
            <person name="Lippmeier J.C."/>
            <person name="Lucas S."/>
            <person name="Medina M."/>
            <person name="Montsant A."/>
            <person name="Obornik M."/>
            <person name="Parker M.S."/>
            <person name="Palenik B."/>
            <person name="Pazour G.J."/>
            <person name="Richardson P.M."/>
            <person name="Rynearson T.A."/>
            <person name="Saito M.A."/>
            <person name="Schwartz D.C."/>
            <person name="Thamatrakoln K."/>
            <person name="Valentin K."/>
            <person name="Vardi A."/>
            <person name="Wilkerson F.P."/>
            <person name="Rokhsar D.S."/>
        </authorList>
    </citation>
    <scope>NUCLEOTIDE SEQUENCE [LARGE SCALE GENOMIC DNA]</scope>
    <source>
        <strain evidence="3 4">CCMP1335</strain>
    </source>
</reference>
<dbReference type="RefSeq" id="XP_002287735.1">
    <property type="nucleotide sequence ID" value="XM_002287699.1"/>
</dbReference>
<feature type="compositionally biased region" description="Acidic residues" evidence="1">
    <location>
        <begin position="1"/>
        <end position="11"/>
    </location>
</feature>
<dbReference type="Proteomes" id="UP000001449">
    <property type="component" value="Chromosome 2"/>
</dbReference>
<dbReference type="KEGG" id="tps:THAPSDRAFT_268221"/>
<evidence type="ECO:0000313" key="4">
    <source>
        <dbReference type="Proteomes" id="UP000001449"/>
    </source>
</evidence>
<protein>
    <submittedName>
        <fullName evidence="3">MYB DNA binding protein/ transcription factor-like protein</fullName>
    </submittedName>
</protein>
<dbReference type="PROSITE" id="PS50090">
    <property type="entry name" value="MYB_LIKE"/>
    <property type="match status" value="1"/>
</dbReference>